<dbReference type="OrthoDB" id="789612at2"/>
<dbReference type="Pfam" id="PF19630">
    <property type="entry name" value="DUF6134"/>
    <property type="match status" value="1"/>
</dbReference>
<evidence type="ECO:0000313" key="2">
    <source>
        <dbReference type="Proteomes" id="UP000199072"/>
    </source>
</evidence>
<gene>
    <name evidence="1" type="ORF">SAMN05216464_109144</name>
</gene>
<evidence type="ECO:0000313" key="1">
    <source>
        <dbReference type="EMBL" id="SDE77546.1"/>
    </source>
</evidence>
<dbReference type="RefSeq" id="WP_143014169.1">
    <property type="nucleotide sequence ID" value="NZ_FNAI01000009.1"/>
</dbReference>
<dbReference type="EMBL" id="FNAI01000009">
    <property type="protein sequence ID" value="SDE77546.1"/>
    <property type="molecule type" value="Genomic_DNA"/>
</dbReference>
<keyword evidence="2" id="KW-1185">Reference proteome</keyword>
<accession>A0A1G7FNW2</accession>
<reference evidence="1 2" key="1">
    <citation type="submission" date="2016-10" db="EMBL/GenBank/DDBJ databases">
        <authorList>
            <person name="de Groot N.N."/>
        </authorList>
    </citation>
    <scope>NUCLEOTIDE SEQUENCE [LARGE SCALE GENOMIC DNA]</scope>
    <source>
        <strain evidence="1 2">47C3B</strain>
    </source>
</reference>
<dbReference type="InterPro" id="IPR045767">
    <property type="entry name" value="DUF6134"/>
</dbReference>
<evidence type="ECO:0008006" key="3">
    <source>
        <dbReference type="Google" id="ProtNLM"/>
    </source>
</evidence>
<name>A0A1G7FNW2_9SPHI</name>
<dbReference type="STRING" id="1391627.SAMN05216464_109144"/>
<organism evidence="1 2">
    <name type="scientific">Mucilaginibacter pineti</name>
    <dbReference type="NCBI Taxonomy" id="1391627"/>
    <lineage>
        <taxon>Bacteria</taxon>
        <taxon>Pseudomonadati</taxon>
        <taxon>Bacteroidota</taxon>
        <taxon>Sphingobacteriia</taxon>
        <taxon>Sphingobacteriales</taxon>
        <taxon>Sphingobacteriaceae</taxon>
        <taxon>Mucilaginibacter</taxon>
    </lineage>
</organism>
<proteinExistence type="predicted"/>
<protein>
    <recommendedName>
        <fullName evidence="3">DUF3108 domain-containing protein</fullName>
    </recommendedName>
</protein>
<dbReference type="AlphaFoldDB" id="A0A1G7FNW2"/>
<dbReference type="Proteomes" id="UP000199072">
    <property type="component" value="Unassembled WGS sequence"/>
</dbReference>
<sequence>MILALLIWLFKKYVTPALLRHNIQPFRFLLPLKKAVTLLAFICFSAGVMAQEQTVKYNVLHSGKIVGHMNLYQKRNGDNLYLKMISEVKMRFIMSINVNINEESVFENGKLISSHVCRNVNGKEKANRQTKAEGDAYQTLAEGKSGRLDKKQINANLMLLYCHEPADNAQIYSDNFQQFLQVKQVSPHVYRVNLPDGNYNFYSYNNGICSMVDIHHSLYTIQIQLV</sequence>